<accession>A0AAD9GRQ8</accession>
<feature type="region of interest" description="Disordered" evidence="1">
    <location>
        <begin position="1"/>
        <end position="32"/>
    </location>
</feature>
<reference evidence="2" key="1">
    <citation type="submission" date="2023-08" db="EMBL/GenBank/DDBJ databases">
        <title>Reference Genome Resource for the Citrus Pathogen Phytophthora citrophthora.</title>
        <authorList>
            <person name="Moller H."/>
            <person name="Coetzee B."/>
            <person name="Rose L.J."/>
            <person name="Van Niekerk J.M."/>
        </authorList>
    </citation>
    <scope>NUCLEOTIDE SEQUENCE</scope>
    <source>
        <strain evidence="2">STE-U-9442</strain>
    </source>
</reference>
<dbReference type="Proteomes" id="UP001259832">
    <property type="component" value="Unassembled WGS sequence"/>
</dbReference>
<keyword evidence="3" id="KW-1185">Reference proteome</keyword>
<sequence length="65" mass="6458">MESSAIAANPSAGVRRDAPSRTGGGGDGARDVVLGNPRKTAVVLVCACAGGGVFTSTLGRWLCHC</sequence>
<evidence type="ECO:0000256" key="1">
    <source>
        <dbReference type="SAM" id="MobiDB-lite"/>
    </source>
</evidence>
<protein>
    <submittedName>
        <fullName evidence="2">Uncharacterized protein</fullName>
    </submittedName>
</protein>
<evidence type="ECO:0000313" key="2">
    <source>
        <dbReference type="EMBL" id="KAK1943033.1"/>
    </source>
</evidence>
<evidence type="ECO:0000313" key="3">
    <source>
        <dbReference type="Proteomes" id="UP001259832"/>
    </source>
</evidence>
<name>A0AAD9GRQ8_9STRA</name>
<gene>
    <name evidence="2" type="ORF">P3T76_005670</name>
</gene>
<dbReference type="AlphaFoldDB" id="A0AAD9GRQ8"/>
<dbReference type="EMBL" id="JASMQC010000008">
    <property type="protein sequence ID" value="KAK1943033.1"/>
    <property type="molecule type" value="Genomic_DNA"/>
</dbReference>
<organism evidence="2 3">
    <name type="scientific">Phytophthora citrophthora</name>
    <dbReference type="NCBI Taxonomy" id="4793"/>
    <lineage>
        <taxon>Eukaryota</taxon>
        <taxon>Sar</taxon>
        <taxon>Stramenopiles</taxon>
        <taxon>Oomycota</taxon>
        <taxon>Peronosporomycetes</taxon>
        <taxon>Peronosporales</taxon>
        <taxon>Peronosporaceae</taxon>
        <taxon>Phytophthora</taxon>
    </lineage>
</organism>
<comment type="caution">
    <text evidence="2">The sequence shown here is derived from an EMBL/GenBank/DDBJ whole genome shotgun (WGS) entry which is preliminary data.</text>
</comment>
<proteinExistence type="predicted"/>